<dbReference type="InterPro" id="IPR015947">
    <property type="entry name" value="PUA-like_sf"/>
</dbReference>
<dbReference type="Gene3D" id="3.40.1280.10">
    <property type="match status" value="1"/>
</dbReference>
<evidence type="ECO:0000256" key="12">
    <source>
        <dbReference type="PIRNR" id="PIRNR015601"/>
    </source>
</evidence>
<evidence type="ECO:0000256" key="5">
    <source>
        <dbReference type="ARBA" id="ARBA00022490"/>
    </source>
</evidence>
<evidence type="ECO:0000313" key="16">
    <source>
        <dbReference type="Proteomes" id="UP001597295"/>
    </source>
</evidence>
<evidence type="ECO:0000256" key="4">
    <source>
        <dbReference type="ARBA" id="ARBA00013673"/>
    </source>
</evidence>
<dbReference type="GO" id="GO:0008168">
    <property type="term" value="F:methyltransferase activity"/>
    <property type="evidence" value="ECO:0007669"/>
    <property type="project" value="UniProtKB-KW"/>
</dbReference>
<gene>
    <name evidence="15" type="ORF">ACFSM5_20405</name>
</gene>
<comment type="subcellular location">
    <subcellularLocation>
        <location evidence="1 12">Cytoplasm</location>
    </subcellularLocation>
</comment>
<dbReference type="PIRSF" id="PIRSF015601">
    <property type="entry name" value="MTase_slr0722"/>
    <property type="match status" value="1"/>
</dbReference>
<dbReference type="PANTHER" id="PTHR30027:SF3">
    <property type="entry name" value="16S RRNA (URACIL(1498)-N(3))-METHYLTRANSFERASE"/>
    <property type="match status" value="1"/>
</dbReference>
<evidence type="ECO:0000256" key="10">
    <source>
        <dbReference type="ARBA" id="ARBA00025699"/>
    </source>
</evidence>
<reference evidence="16" key="1">
    <citation type="journal article" date="2019" name="Int. J. Syst. Evol. Microbiol.">
        <title>The Global Catalogue of Microorganisms (GCM) 10K type strain sequencing project: providing services to taxonomists for standard genome sequencing and annotation.</title>
        <authorList>
            <consortium name="The Broad Institute Genomics Platform"/>
            <consortium name="The Broad Institute Genome Sequencing Center for Infectious Disease"/>
            <person name="Wu L."/>
            <person name="Ma J."/>
        </authorList>
    </citation>
    <scope>NUCLEOTIDE SEQUENCE [LARGE SCALE GENOMIC DNA]</scope>
    <source>
        <strain evidence="16">CGMCC 1.19062</strain>
    </source>
</reference>
<sequence length="256" mass="26999">MDEKEAGAARLHVAGDLTIGAEVALDEGQAHYLRNVLRLTPGARVALFNGRDGEAAAELQTLGKKSGSARVLSQTRPQTPEPDLWLLFAPLKRARVDFIAEKATELGVSRLAPVITRRTQGGRVPTDRLAAIAVEAAEQCERLSIPEVAEPVSLVDLPADWPAERRLIICDETGGGGPIASVLADLAPGPLAVLIGPEGGFAPGELETLTDIPLVTRVSLGPRILRADTAAVAVLSVVQSLLGDWRSLLPRSSQPS</sequence>
<dbReference type="SUPFAM" id="SSF75217">
    <property type="entry name" value="alpha/beta knot"/>
    <property type="match status" value="1"/>
</dbReference>
<dbReference type="Pfam" id="PF20260">
    <property type="entry name" value="PUA_4"/>
    <property type="match status" value="1"/>
</dbReference>
<dbReference type="SUPFAM" id="SSF88697">
    <property type="entry name" value="PUA domain-like"/>
    <property type="match status" value="1"/>
</dbReference>
<evidence type="ECO:0000256" key="8">
    <source>
        <dbReference type="ARBA" id="ARBA00022679"/>
    </source>
</evidence>
<keyword evidence="16" id="KW-1185">Reference proteome</keyword>
<keyword evidence="6 12" id="KW-0698">rRNA processing</keyword>
<evidence type="ECO:0000256" key="2">
    <source>
        <dbReference type="ARBA" id="ARBA00005528"/>
    </source>
</evidence>
<comment type="similarity">
    <text evidence="2 12">Belongs to the RNA methyltransferase RsmE family.</text>
</comment>
<dbReference type="NCBIfam" id="NF008694">
    <property type="entry name" value="PRK11713.3-2"/>
    <property type="match status" value="1"/>
</dbReference>
<dbReference type="PANTHER" id="PTHR30027">
    <property type="entry name" value="RIBOSOMAL RNA SMALL SUBUNIT METHYLTRANSFERASE E"/>
    <property type="match status" value="1"/>
</dbReference>
<dbReference type="NCBIfam" id="TIGR00046">
    <property type="entry name" value="RsmE family RNA methyltransferase"/>
    <property type="match status" value="1"/>
</dbReference>
<dbReference type="EC" id="2.1.1.193" evidence="3 12"/>
<dbReference type="Pfam" id="PF04452">
    <property type="entry name" value="Methyltrans_RNA"/>
    <property type="match status" value="1"/>
</dbReference>
<accession>A0ABW5DW00</accession>
<organism evidence="15 16">
    <name type="scientific">Lacibacterium aquatile</name>
    <dbReference type="NCBI Taxonomy" id="1168082"/>
    <lineage>
        <taxon>Bacteria</taxon>
        <taxon>Pseudomonadati</taxon>
        <taxon>Pseudomonadota</taxon>
        <taxon>Alphaproteobacteria</taxon>
        <taxon>Rhodospirillales</taxon>
        <taxon>Rhodospirillaceae</taxon>
    </lineage>
</organism>
<dbReference type="InterPro" id="IPR006700">
    <property type="entry name" value="RsmE"/>
</dbReference>
<dbReference type="InterPro" id="IPR046886">
    <property type="entry name" value="RsmE_MTase_dom"/>
</dbReference>
<dbReference type="Proteomes" id="UP001597295">
    <property type="component" value="Unassembled WGS sequence"/>
</dbReference>
<comment type="function">
    <text evidence="10 12">Specifically methylates the N3 position of the uracil ring of uridine 1498 (m3U1498) in 16S rRNA. Acts on the fully assembled 30S ribosomal subunit.</text>
</comment>
<dbReference type="EMBL" id="JBHUIP010000016">
    <property type="protein sequence ID" value="MFD2265277.1"/>
    <property type="molecule type" value="Genomic_DNA"/>
</dbReference>
<dbReference type="InterPro" id="IPR046887">
    <property type="entry name" value="RsmE_PUA-like"/>
</dbReference>
<keyword evidence="5 12" id="KW-0963">Cytoplasm</keyword>
<evidence type="ECO:0000256" key="9">
    <source>
        <dbReference type="ARBA" id="ARBA00022691"/>
    </source>
</evidence>
<evidence type="ECO:0000259" key="14">
    <source>
        <dbReference type="Pfam" id="PF20260"/>
    </source>
</evidence>
<evidence type="ECO:0000259" key="13">
    <source>
        <dbReference type="Pfam" id="PF04452"/>
    </source>
</evidence>
<comment type="catalytic activity">
    <reaction evidence="11 12">
        <text>uridine(1498) in 16S rRNA + S-adenosyl-L-methionine = N(3)-methyluridine(1498) in 16S rRNA + S-adenosyl-L-homocysteine + H(+)</text>
        <dbReference type="Rhea" id="RHEA:42920"/>
        <dbReference type="Rhea" id="RHEA-COMP:10283"/>
        <dbReference type="Rhea" id="RHEA-COMP:10284"/>
        <dbReference type="ChEBI" id="CHEBI:15378"/>
        <dbReference type="ChEBI" id="CHEBI:57856"/>
        <dbReference type="ChEBI" id="CHEBI:59789"/>
        <dbReference type="ChEBI" id="CHEBI:65315"/>
        <dbReference type="ChEBI" id="CHEBI:74502"/>
        <dbReference type="EC" id="2.1.1.193"/>
    </reaction>
</comment>
<evidence type="ECO:0000256" key="1">
    <source>
        <dbReference type="ARBA" id="ARBA00004496"/>
    </source>
</evidence>
<evidence type="ECO:0000256" key="3">
    <source>
        <dbReference type="ARBA" id="ARBA00012328"/>
    </source>
</evidence>
<protein>
    <recommendedName>
        <fullName evidence="4 12">Ribosomal RNA small subunit methyltransferase E</fullName>
        <ecNumber evidence="3 12">2.1.1.193</ecNumber>
    </recommendedName>
</protein>
<dbReference type="Gene3D" id="2.40.240.20">
    <property type="entry name" value="Hypothetical PUA domain-like, domain 1"/>
    <property type="match status" value="1"/>
</dbReference>
<evidence type="ECO:0000313" key="15">
    <source>
        <dbReference type="EMBL" id="MFD2265277.1"/>
    </source>
</evidence>
<evidence type="ECO:0000256" key="7">
    <source>
        <dbReference type="ARBA" id="ARBA00022603"/>
    </source>
</evidence>
<dbReference type="NCBIfam" id="NF008696">
    <property type="entry name" value="PRK11713.3-5"/>
    <property type="match status" value="1"/>
</dbReference>
<feature type="domain" description="Ribosomal RNA small subunit methyltransferase E PUA-like" evidence="14">
    <location>
        <begin position="25"/>
        <end position="71"/>
    </location>
</feature>
<name>A0ABW5DW00_9PROT</name>
<dbReference type="GO" id="GO:0032259">
    <property type="term" value="P:methylation"/>
    <property type="evidence" value="ECO:0007669"/>
    <property type="project" value="UniProtKB-KW"/>
</dbReference>
<comment type="caution">
    <text evidence="15">The sequence shown here is derived from an EMBL/GenBank/DDBJ whole genome shotgun (WGS) entry which is preliminary data.</text>
</comment>
<dbReference type="RefSeq" id="WP_379878449.1">
    <property type="nucleotide sequence ID" value="NZ_JBHUIP010000016.1"/>
</dbReference>
<keyword evidence="7 12" id="KW-0489">Methyltransferase</keyword>
<feature type="domain" description="Ribosomal RNA small subunit methyltransferase E methyltransferase" evidence="13">
    <location>
        <begin position="81"/>
        <end position="239"/>
    </location>
</feature>
<keyword evidence="9 12" id="KW-0949">S-adenosyl-L-methionine</keyword>
<evidence type="ECO:0000256" key="11">
    <source>
        <dbReference type="ARBA" id="ARBA00047944"/>
    </source>
</evidence>
<keyword evidence="8 12" id="KW-0808">Transferase</keyword>
<evidence type="ECO:0000256" key="6">
    <source>
        <dbReference type="ARBA" id="ARBA00022552"/>
    </source>
</evidence>
<dbReference type="InterPro" id="IPR029028">
    <property type="entry name" value="Alpha/beta_knot_MTases"/>
</dbReference>
<dbReference type="InterPro" id="IPR029026">
    <property type="entry name" value="tRNA_m1G_MTases_N"/>
</dbReference>
<dbReference type="CDD" id="cd18084">
    <property type="entry name" value="RsmE-like"/>
    <property type="match status" value="1"/>
</dbReference>
<proteinExistence type="inferred from homology"/>